<dbReference type="InterPro" id="IPR025405">
    <property type="entry name" value="DUF4131"/>
</dbReference>
<feature type="transmembrane region" description="Helical" evidence="6">
    <location>
        <begin position="354"/>
        <end position="377"/>
    </location>
</feature>
<evidence type="ECO:0000256" key="6">
    <source>
        <dbReference type="SAM" id="Phobius"/>
    </source>
</evidence>
<dbReference type="RefSeq" id="WP_155666426.1">
    <property type="nucleotide sequence ID" value="NZ_WOCA01000001.1"/>
</dbReference>
<dbReference type="SMART" id="SM00849">
    <property type="entry name" value="Lactamase_B"/>
    <property type="match status" value="1"/>
</dbReference>
<dbReference type="InterPro" id="IPR004477">
    <property type="entry name" value="ComEC_N"/>
</dbReference>
<keyword evidence="4 6" id="KW-1133">Transmembrane helix</keyword>
<feature type="transmembrane region" description="Helical" evidence="6">
    <location>
        <begin position="45"/>
        <end position="64"/>
    </location>
</feature>
<feature type="transmembrane region" description="Helical" evidence="6">
    <location>
        <begin position="384"/>
        <end position="411"/>
    </location>
</feature>
<dbReference type="NCBIfam" id="TIGR00360">
    <property type="entry name" value="ComEC_N-term"/>
    <property type="match status" value="1"/>
</dbReference>
<dbReference type="CDD" id="cd07731">
    <property type="entry name" value="ComA-like_MBL-fold"/>
    <property type="match status" value="1"/>
</dbReference>
<dbReference type="Pfam" id="PF00753">
    <property type="entry name" value="Lactamase_B"/>
    <property type="match status" value="1"/>
</dbReference>
<feature type="transmembrane region" description="Helical" evidence="6">
    <location>
        <begin position="263"/>
        <end position="279"/>
    </location>
</feature>
<dbReference type="Pfam" id="PF03772">
    <property type="entry name" value="Competence"/>
    <property type="match status" value="1"/>
</dbReference>
<dbReference type="PANTHER" id="PTHR30619:SF7">
    <property type="entry name" value="BETA-LACTAMASE DOMAIN PROTEIN"/>
    <property type="match status" value="1"/>
</dbReference>
<dbReference type="SUPFAM" id="SSF56281">
    <property type="entry name" value="Metallo-hydrolase/oxidoreductase"/>
    <property type="match status" value="1"/>
</dbReference>
<evidence type="ECO:0000256" key="4">
    <source>
        <dbReference type="ARBA" id="ARBA00022989"/>
    </source>
</evidence>
<dbReference type="InterPro" id="IPR004797">
    <property type="entry name" value="Competence_ComEC/Rec2"/>
</dbReference>
<dbReference type="AlphaFoldDB" id="A0A6N8FG94"/>
<comment type="subcellular location">
    <subcellularLocation>
        <location evidence="1">Cell membrane</location>
        <topology evidence="1">Multi-pass membrane protein</topology>
    </subcellularLocation>
</comment>
<protein>
    <submittedName>
        <fullName evidence="8">DNA internalization-related competence protein ComEC/Rec2</fullName>
    </submittedName>
</protein>
<dbReference type="PANTHER" id="PTHR30619">
    <property type="entry name" value="DNA INTERNALIZATION/COMPETENCE PROTEIN COMEC/REC2"/>
    <property type="match status" value="1"/>
</dbReference>
<dbReference type="InterPro" id="IPR036866">
    <property type="entry name" value="RibonucZ/Hydroxyglut_hydro"/>
</dbReference>
<feature type="transmembrane region" description="Helical" evidence="6">
    <location>
        <begin position="228"/>
        <end position="251"/>
    </location>
</feature>
<proteinExistence type="predicted"/>
<dbReference type="Proteomes" id="UP000469125">
    <property type="component" value="Unassembled WGS sequence"/>
</dbReference>
<evidence type="ECO:0000256" key="2">
    <source>
        <dbReference type="ARBA" id="ARBA00022475"/>
    </source>
</evidence>
<sequence>MKGKWYIVALCISISLVAVQFHMLFFIGIFIWLLYLYYVRRLGKLPILISLTFSLFFIFFIPQIDHTPPEIIPTTIEKKGKINSSVLHSDNYMSFTIQEISTRETIQIVYFPNHAIPTLRLYDINHGATCTIQGTLQLPKRNTNPGEFNYRNYLAKQGITYQMVIESLDDLDCEGSSFLVSKVLKWKEDLKGHLKRVYSRDTYAWISALVLGSDEDLSDETIHMFQRWSLSHLLAISGLHIGLIVAFIYFFLIQCNIVTKEKAQWIMLCFLPLYALLAGGEPSVLRASSMVLLVLLLSKFKLATNPTDILSMVFIILMLFDKYIVYQIGFQLSFIVTIGIILSRKWLSESNSMFFQVLSISFVSQLMIIPLQFVYFYNVQPLSVLLNVIVVPYFSLIVIPLMFILVFFSLLPMIRDVFDNLFVLMHDRAFIPILEWIDEYMYFPWITGDFPVILAVVYYGILMLVMKYIQEKKLLYAFQSGVAITVLLILVLLKPYVSPYGSITMLDIGQGDAFVIELPYREGVILIDAGANFMFDETEAGEKIYTQIIKPFLHSKGIVKLDAIFLTHEDIDHTGSVPYIIDEFKVKNIIISEYFHLNSELMNEWKNHNVKISKVRSNEEIVIGDHSFYIMSPLKNMNSTNENSLVILSEFGNLNWLFTGDIGIETEREIISSFPELTIDVLKIAHHGSNTSTARDFVEHINASFGLISVGRNNLYGHPKQEVIQTLEEAGVTILRTDQDGAVFFHFNHVRGTFYKYVPYDTSR</sequence>
<accession>A0A6N8FG94</accession>
<dbReference type="InterPro" id="IPR001279">
    <property type="entry name" value="Metallo-B-lactamas"/>
</dbReference>
<dbReference type="InterPro" id="IPR035681">
    <property type="entry name" value="ComA-like_MBL"/>
</dbReference>
<dbReference type="NCBIfam" id="TIGR00361">
    <property type="entry name" value="ComEC_Rec2"/>
    <property type="match status" value="1"/>
</dbReference>
<dbReference type="Pfam" id="PF13567">
    <property type="entry name" value="DUF4131"/>
    <property type="match status" value="1"/>
</dbReference>
<keyword evidence="5 6" id="KW-0472">Membrane</keyword>
<dbReference type="GO" id="GO:0005886">
    <property type="term" value="C:plasma membrane"/>
    <property type="evidence" value="ECO:0007669"/>
    <property type="project" value="UniProtKB-SubCell"/>
</dbReference>
<evidence type="ECO:0000313" key="9">
    <source>
        <dbReference type="Proteomes" id="UP000469125"/>
    </source>
</evidence>
<feature type="transmembrane region" description="Helical" evidence="6">
    <location>
        <begin position="474"/>
        <end position="493"/>
    </location>
</feature>
<evidence type="ECO:0000313" key="8">
    <source>
        <dbReference type="EMBL" id="MUK87067.1"/>
    </source>
</evidence>
<evidence type="ECO:0000256" key="1">
    <source>
        <dbReference type="ARBA" id="ARBA00004651"/>
    </source>
</evidence>
<dbReference type="Gene3D" id="3.60.15.10">
    <property type="entry name" value="Ribonuclease Z/Hydroxyacylglutathione hydrolase-like"/>
    <property type="match status" value="1"/>
</dbReference>
<dbReference type="EMBL" id="WOCA01000001">
    <property type="protein sequence ID" value="MUK87067.1"/>
    <property type="molecule type" value="Genomic_DNA"/>
</dbReference>
<keyword evidence="9" id="KW-1185">Reference proteome</keyword>
<reference evidence="8 9" key="1">
    <citation type="submission" date="2019-11" db="EMBL/GenBank/DDBJ databases">
        <authorList>
            <person name="Li X."/>
        </authorList>
    </citation>
    <scope>NUCLEOTIDE SEQUENCE [LARGE SCALE GENOMIC DNA]</scope>
    <source>
        <strain evidence="8 9">L9</strain>
    </source>
</reference>
<feature type="transmembrane region" description="Helical" evidence="6">
    <location>
        <begin position="323"/>
        <end position="342"/>
    </location>
</feature>
<evidence type="ECO:0000256" key="5">
    <source>
        <dbReference type="ARBA" id="ARBA00023136"/>
    </source>
</evidence>
<dbReference type="GO" id="GO:0030420">
    <property type="term" value="P:establishment of competence for transformation"/>
    <property type="evidence" value="ECO:0007669"/>
    <property type="project" value="InterPro"/>
</dbReference>
<keyword evidence="3 6" id="KW-0812">Transmembrane</keyword>
<organism evidence="8 9">
    <name type="scientific">Ornithinibacillus caprae</name>
    <dbReference type="NCBI Taxonomy" id="2678566"/>
    <lineage>
        <taxon>Bacteria</taxon>
        <taxon>Bacillati</taxon>
        <taxon>Bacillota</taxon>
        <taxon>Bacilli</taxon>
        <taxon>Bacillales</taxon>
        <taxon>Bacillaceae</taxon>
        <taxon>Ornithinibacillus</taxon>
    </lineage>
</organism>
<feature type="domain" description="Metallo-beta-lactamase" evidence="7">
    <location>
        <begin position="510"/>
        <end position="712"/>
    </location>
</feature>
<feature type="transmembrane region" description="Helical" evidence="6">
    <location>
        <begin position="442"/>
        <end position="462"/>
    </location>
</feature>
<evidence type="ECO:0000259" key="7">
    <source>
        <dbReference type="SMART" id="SM00849"/>
    </source>
</evidence>
<comment type="caution">
    <text evidence="8">The sequence shown here is derived from an EMBL/GenBank/DDBJ whole genome shotgun (WGS) entry which is preliminary data.</text>
</comment>
<gene>
    <name evidence="8" type="ORF">GMD78_01445</name>
</gene>
<evidence type="ECO:0000256" key="3">
    <source>
        <dbReference type="ARBA" id="ARBA00022692"/>
    </source>
</evidence>
<feature type="transmembrane region" description="Helical" evidence="6">
    <location>
        <begin position="6"/>
        <end position="38"/>
    </location>
</feature>
<keyword evidence="2" id="KW-1003">Cell membrane</keyword>
<dbReference type="InterPro" id="IPR052159">
    <property type="entry name" value="Competence_DNA_uptake"/>
</dbReference>
<name>A0A6N8FG94_9BACI</name>